<dbReference type="Pfam" id="PF13411">
    <property type="entry name" value="MerR_1"/>
    <property type="match status" value="1"/>
</dbReference>
<protein>
    <submittedName>
        <fullName evidence="6">MerR family transcriptional regulator</fullName>
    </submittedName>
</protein>
<feature type="domain" description="HTH merR-type" evidence="5">
    <location>
        <begin position="1"/>
        <end position="71"/>
    </location>
</feature>
<dbReference type="STRING" id="1514904.SU32_12315"/>
<dbReference type="SMART" id="SM00422">
    <property type="entry name" value="HTH_MERR"/>
    <property type="match status" value="1"/>
</dbReference>
<dbReference type="PRINTS" id="PR00040">
    <property type="entry name" value="HTHMERR"/>
</dbReference>
<keyword evidence="4" id="KW-0804">Transcription</keyword>
<gene>
    <name evidence="6" type="ORF">SU32_12315</name>
</gene>
<evidence type="ECO:0000313" key="7">
    <source>
        <dbReference type="Proteomes" id="UP000038011"/>
    </source>
</evidence>
<dbReference type="PATRIC" id="fig|1514904.3.peg.1310"/>
<dbReference type="Proteomes" id="UP000038011">
    <property type="component" value="Unassembled WGS sequence"/>
</dbReference>
<dbReference type="OrthoDB" id="9802944at2"/>
<sequence length="130" mass="14531">MGWPIGKASELSGVGIETIRYYEREGITPQPDRTAGGRRDYDSGTVAKLRFVKRCRELGFSIAAIKTLLKLSHSDDATCEEAGKIGQQNRVLVREKIADLKRMERALDELVASCRKGRTDCPMLQKLFAD</sequence>
<dbReference type="PROSITE" id="PS50937">
    <property type="entry name" value="HTH_MERR_2"/>
    <property type="match status" value="1"/>
</dbReference>
<accession>A0A0M9GLK9</accession>
<dbReference type="Gene3D" id="1.10.1660.10">
    <property type="match status" value="1"/>
</dbReference>
<dbReference type="InterPro" id="IPR000551">
    <property type="entry name" value="MerR-type_HTH_dom"/>
</dbReference>
<dbReference type="InterPro" id="IPR009061">
    <property type="entry name" value="DNA-bd_dom_put_sf"/>
</dbReference>
<keyword evidence="1" id="KW-0678">Repressor</keyword>
<keyword evidence="2" id="KW-0805">Transcription regulation</keyword>
<evidence type="ECO:0000313" key="6">
    <source>
        <dbReference type="EMBL" id="KPB00613.1"/>
    </source>
</evidence>
<dbReference type="AlphaFoldDB" id="A0A0M9GLK9"/>
<dbReference type="GO" id="GO:0003677">
    <property type="term" value="F:DNA binding"/>
    <property type="evidence" value="ECO:0007669"/>
    <property type="project" value="UniProtKB-KW"/>
</dbReference>
<dbReference type="GO" id="GO:0003700">
    <property type="term" value="F:DNA-binding transcription factor activity"/>
    <property type="evidence" value="ECO:0007669"/>
    <property type="project" value="InterPro"/>
</dbReference>
<name>A0A0M9GLK9_9HYPH</name>
<comment type="caution">
    <text evidence="6">The sequence shown here is derived from an EMBL/GenBank/DDBJ whole genome shotgun (WGS) entry which is preliminary data.</text>
</comment>
<dbReference type="SUPFAM" id="SSF46955">
    <property type="entry name" value="Putative DNA-binding domain"/>
    <property type="match status" value="1"/>
</dbReference>
<organism evidence="6 7">
    <name type="scientific">Ahrensia marina</name>
    <dbReference type="NCBI Taxonomy" id="1514904"/>
    <lineage>
        <taxon>Bacteria</taxon>
        <taxon>Pseudomonadati</taxon>
        <taxon>Pseudomonadota</taxon>
        <taxon>Alphaproteobacteria</taxon>
        <taxon>Hyphomicrobiales</taxon>
        <taxon>Ahrensiaceae</taxon>
        <taxon>Ahrensia</taxon>
    </lineage>
</organism>
<evidence type="ECO:0000256" key="2">
    <source>
        <dbReference type="ARBA" id="ARBA00023015"/>
    </source>
</evidence>
<evidence type="ECO:0000256" key="3">
    <source>
        <dbReference type="ARBA" id="ARBA00023125"/>
    </source>
</evidence>
<dbReference type="EMBL" id="JXMU01000018">
    <property type="protein sequence ID" value="KPB00613.1"/>
    <property type="molecule type" value="Genomic_DNA"/>
</dbReference>
<evidence type="ECO:0000259" key="5">
    <source>
        <dbReference type="PROSITE" id="PS50937"/>
    </source>
</evidence>
<reference evidence="6 7" key="1">
    <citation type="submission" date="2015-01" db="EMBL/GenBank/DDBJ databases">
        <title>Ahrensia donghaiensis sp. nov., a novel dimethylsulphoniopropionate-cleavage bacterium isolated from seawater and emended descriptions of the genus Ahrensia and Ahrensia kielensis.</title>
        <authorList>
            <person name="Liu J."/>
        </authorList>
    </citation>
    <scope>NUCLEOTIDE SEQUENCE [LARGE SCALE GENOMIC DNA]</scope>
    <source>
        <strain evidence="6 7">LZD062</strain>
    </source>
</reference>
<dbReference type="InterPro" id="IPR047057">
    <property type="entry name" value="MerR_fam"/>
</dbReference>
<keyword evidence="7" id="KW-1185">Reference proteome</keyword>
<dbReference type="PANTHER" id="PTHR30204">
    <property type="entry name" value="REDOX-CYCLING DRUG-SENSING TRANSCRIPTIONAL ACTIVATOR SOXR"/>
    <property type="match status" value="1"/>
</dbReference>
<dbReference type="PANTHER" id="PTHR30204:SF69">
    <property type="entry name" value="MERR-FAMILY TRANSCRIPTIONAL REGULATOR"/>
    <property type="match status" value="1"/>
</dbReference>
<keyword evidence="3" id="KW-0238">DNA-binding</keyword>
<evidence type="ECO:0000256" key="4">
    <source>
        <dbReference type="ARBA" id="ARBA00023163"/>
    </source>
</evidence>
<evidence type="ECO:0000256" key="1">
    <source>
        <dbReference type="ARBA" id="ARBA00022491"/>
    </source>
</evidence>
<proteinExistence type="predicted"/>